<keyword evidence="2" id="KW-1185">Reference proteome</keyword>
<sequence length="49" mass="5472">MKMVAVVVTAEKGIEWKSMDRQQAILSARVNRYGGECCARAAWLAITMQ</sequence>
<protein>
    <submittedName>
        <fullName evidence="1">Uncharacterized protein</fullName>
    </submittedName>
</protein>
<proteinExistence type="predicted"/>
<reference evidence="1 2" key="1">
    <citation type="journal article" date="2024" name="Chem. Sci.">
        <title>Discovery of megapolipeptins by genome mining of a Burkholderiales bacteria collection.</title>
        <authorList>
            <person name="Paulo B.S."/>
            <person name="Recchia M.J.J."/>
            <person name="Lee S."/>
            <person name="Fergusson C.H."/>
            <person name="Romanowski S.B."/>
            <person name="Hernandez A."/>
            <person name="Krull N."/>
            <person name="Liu D.Y."/>
            <person name="Cavanagh H."/>
            <person name="Bos A."/>
            <person name="Gray C.A."/>
            <person name="Murphy B.T."/>
            <person name="Linington R.G."/>
            <person name="Eustaquio A.S."/>
        </authorList>
    </citation>
    <scope>NUCLEOTIDE SEQUENCE [LARGE SCALE GENOMIC DNA]</scope>
    <source>
        <strain evidence="1 2">RL18-126-BIB-B</strain>
    </source>
</reference>
<gene>
    <name evidence="1" type="ORF">PQR01_27000</name>
</gene>
<organism evidence="1 2">
    <name type="scientific">Paraburkholderia rhynchosiae</name>
    <dbReference type="NCBI Taxonomy" id="487049"/>
    <lineage>
        <taxon>Bacteria</taxon>
        <taxon>Pseudomonadati</taxon>
        <taxon>Pseudomonadota</taxon>
        <taxon>Betaproteobacteria</taxon>
        <taxon>Burkholderiales</taxon>
        <taxon>Burkholderiaceae</taxon>
        <taxon>Paraburkholderia</taxon>
    </lineage>
</organism>
<comment type="caution">
    <text evidence="1">The sequence shown here is derived from an EMBL/GenBank/DDBJ whole genome shotgun (WGS) entry which is preliminary data.</text>
</comment>
<dbReference type="EMBL" id="JAQQDW010000069">
    <property type="protein sequence ID" value="MFM0107035.1"/>
    <property type="molecule type" value="Genomic_DNA"/>
</dbReference>
<dbReference type="Proteomes" id="UP001629235">
    <property type="component" value="Unassembled WGS sequence"/>
</dbReference>
<accession>A0ACC7NJ31</accession>
<name>A0ACC7NJ31_9BURK</name>
<evidence type="ECO:0000313" key="2">
    <source>
        <dbReference type="Proteomes" id="UP001629235"/>
    </source>
</evidence>
<evidence type="ECO:0000313" key="1">
    <source>
        <dbReference type="EMBL" id="MFM0107035.1"/>
    </source>
</evidence>